<keyword evidence="7" id="KW-1185">Reference proteome</keyword>
<dbReference type="InterPro" id="IPR005119">
    <property type="entry name" value="LysR_subst-bd"/>
</dbReference>
<keyword evidence="3" id="KW-0238">DNA-binding</keyword>
<evidence type="ECO:0000256" key="4">
    <source>
        <dbReference type="ARBA" id="ARBA00023163"/>
    </source>
</evidence>
<name>A0ABY1Q8Y8_9BURK</name>
<organism evidence="6 7">
    <name type="scientific">Noviherbaspirillum suwonense</name>
    <dbReference type="NCBI Taxonomy" id="1224511"/>
    <lineage>
        <taxon>Bacteria</taxon>
        <taxon>Pseudomonadati</taxon>
        <taxon>Pseudomonadota</taxon>
        <taxon>Betaproteobacteria</taxon>
        <taxon>Burkholderiales</taxon>
        <taxon>Oxalobacteraceae</taxon>
        <taxon>Noviherbaspirillum</taxon>
    </lineage>
</organism>
<dbReference type="PANTHER" id="PTHR30346:SF0">
    <property type="entry name" value="HCA OPERON TRANSCRIPTIONAL ACTIVATOR HCAR"/>
    <property type="match status" value="1"/>
</dbReference>
<comment type="similarity">
    <text evidence="1">Belongs to the LysR transcriptional regulatory family.</text>
</comment>
<evidence type="ECO:0000313" key="7">
    <source>
        <dbReference type="Proteomes" id="UP001158049"/>
    </source>
</evidence>
<dbReference type="Proteomes" id="UP001158049">
    <property type="component" value="Unassembled WGS sequence"/>
</dbReference>
<dbReference type="Pfam" id="PF03466">
    <property type="entry name" value="LysR_substrate"/>
    <property type="match status" value="1"/>
</dbReference>
<feature type="domain" description="HTH lysR-type" evidence="5">
    <location>
        <begin position="14"/>
        <end position="71"/>
    </location>
</feature>
<dbReference type="EMBL" id="FXUL01000007">
    <property type="protein sequence ID" value="SMP60572.1"/>
    <property type="molecule type" value="Genomic_DNA"/>
</dbReference>
<dbReference type="SUPFAM" id="SSF53850">
    <property type="entry name" value="Periplasmic binding protein-like II"/>
    <property type="match status" value="1"/>
</dbReference>
<dbReference type="PANTHER" id="PTHR30346">
    <property type="entry name" value="TRANSCRIPTIONAL DUAL REGULATOR HCAR-RELATED"/>
    <property type="match status" value="1"/>
</dbReference>
<reference evidence="6 7" key="1">
    <citation type="submission" date="2017-05" db="EMBL/GenBank/DDBJ databases">
        <authorList>
            <person name="Varghese N."/>
            <person name="Submissions S."/>
        </authorList>
    </citation>
    <scope>NUCLEOTIDE SEQUENCE [LARGE SCALE GENOMIC DNA]</scope>
    <source>
        <strain evidence="6 7">DSM 26001</strain>
    </source>
</reference>
<dbReference type="PROSITE" id="PS50931">
    <property type="entry name" value="HTH_LYSR"/>
    <property type="match status" value="1"/>
</dbReference>
<evidence type="ECO:0000256" key="3">
    <source>
        <dbReference type="ARBA" id="ARBA00023125"/>
    </source>
</evidence>
<proteinExistence type="inferred from homology"/>
<dbReference type="InterPro" id="IPR036390">
    <property type="entry name" value="WH_DNA-bd_sf"/>
</dbReference>
<sequence>MKVLGEGMAIDDEITLKKLEVFLAFMQMSNLTRVSERLGLSAVSVHRALHSLEEGLRCPLFKREGRNLIPLKSAYAFAEHAQRAIAACEAGVAEVREMSGFNAPRLRIGSLYSLTLRCIPKVIIGLKLRKPTLDVNLTLGSNRELLNSLEEGRLDAIIIGLKEPPVSQDLVSVPLFNDLIYLAAHLGSPYADAAEIDLADMRDQPFVTLSEGFVTSDSFSRAFEISGYSPRIAMEVGDIFSLINLVSEGIGYGLLPGRIGAFSSRIQLLPLAKKYASHQQVTLMFSASRERDPNLLALAAECRLYGRQLAGKE</sequence>
<comment type="caution">
    <text evidence="6">The sequence shown here is derived from an EMBL/GenBank/DDBJ whole genome shotgun (WGS) entry which is preliminary data.</text>
</comment>
<dbReference type="Gene3D" id="1.10.10.10">
    <property type="entry name" value="Winged helix-like DNA-binding domain superfamily/Winged helix DNA-binding domain"/>
    <property type="match status" value="1"/>
</dbReference>
<evidence type="ECO:0000259" key="5">
    <source>
        <dbReference type="PROSITE" id="PS50931"/>
    </source>
</evidence>
<dbReference type="InterPro" id="IPR036388">
    <property type="entry name" value="WH-like_DNA-bd_sf"/>
</dbReference>
<accession>A0ABY1Q8Y8</accession>
<evidence type="ECO:0000313" key="6">
    <source>
        <dbReference type="EMBL" id="SMP60572.1"/>
    </source>
</evidence>
<evidence type="ECO:0000256" key="1">
    <source>
        <dbReference type="ARBA" id="ARBA00009437"/>
    </source>
</evidence>
<keyword evidence="4" id="KW-0804">Transcription</keyword>
<keyword evidence="2" id="KW-0805">Transcription regulation</keyword>
<dbReference type="InterPro" id="IPR000847">
    <property type="entry name" value="LysR_HTH_N"/>
</dbReference>
<gene>
    <name evidence="6" type="ORF">SAMN06295970_10724</name>
</gene>
<dbReference type="SUPFAM" id="SSF46785">
    <property type="entry name" value="Winged helix' DNA-binding domain"/>
    <property type="match status" value="1"/>
</dbReference>
<dbReference type="Pfam" id="PF00126">
    <property type="entry name" value="HTH_1"/>
    <property type="match status" value="1"/>
</dbReference>
<protein>
    <submittedName>
        <fullName evidence="6">LysR family transcriptional regulator, malonate utilization transcriptional regulator</fullName>
    </submittedName>
</protein>
<dbReference type="Gene3D" id="3.40.190.290">
    <property type="match status" value="1"/>
</dbReference>
<evidence type="ECO:0000256" key="2">
    <source>
        <dbReference type="ARBA" id="ARBA00023015"/>
    </source>
</evidence>